<feature type="coiled-coil region" evidence="1">
    <location>
        <begin position="22"/>
        <end position="49"/>
    </location>
</feature>
<dbReference type="Proteomes" id="UP001464891">
    <property type="component" value="Unassembled WGS sequence"/>
</dbReference>
<evidence type="ECO:0000313" key="2">
    <source>
        <dbReference type="EMBL" id="MEP0821085.1"/>
    </source>
</evidence>
<protein>
    <submittedName>
        <fullName evidence="2">Uncharacterized protein</fullName>
    </submittedName>
</protein>
<proteinExistence type="predicted"/>
<keyword evidence="3" id="KW-1185">Reference proteome</keyword>
<comment type="caution">
    <text evidence="2">The sequence shown here is derived from an EMBL/GenBank/DDBJ whole genome shotgun (WGS) entry which is preliminary data.</text>
</comment>
<evidence type="ECO:0000256" key="1">
    <source>
        <dbReference type="SAM" id="Coils"/>
    </source>
</evidence>
<keyword evidence="1" id="KW-0175">Coiled coil</keyword>
<name>A0ABV0JH54_9CYAN</name>
<dbReference type="EMBL" id="JAMPKM010000067">
    <property type="protein sequence ID" value="MEP0821085.1"/>
    <property type="molecule type" value="Genomic_DNA"/>
</dbReference>
<reference evidence="2 3" key="1">
    <citation type="submission" date="2022-04" db="EMBL/GenBank/DDBJ databases">
        <title>Positive selection, recombination, and allopatry shape intraspecific diversity of widespread and dominant cyanobacteria.</title>
        <authorList>
            <person name="Wei J."/>
            <person name="Shu W."/>
            <person name="Hu C."/>
        </authorList>
    </citation>
    <scope>NUCLEOTIDE SEQUENCE [LARGE SCALE GENOMIC DNA]</scope>
    <source>
        <strain evidence="2 3">GB2-A4</strain>
    </source>
</reference>
<evidence type="ECO:0000313" key="3">
    <source>
        <dbReference type="Proteomes" id="UP001464891"/>
    </source>
</evidence>
<accession>A0ABV0JH54</accession>
<sequence length="117" mass="13476">MMTKNEHKPPTVSLDELDREAIAALTAAANQLSQALALLTKQLEEKYSERWMTPDLAARELDVTAKVLDYWRESPEFEHGIHYRSIAKPGAVIQRWQYNVPQCRQALAKPPEKRKTF</sequence>
<gene>
    <name evidence="2" type="ORF">NC998_28990</name>
</gene>
<organism evidence="2 3">
    <name type="scientific">Trichocoleus desertorum GB2-A4</name>
    <dbReference type="NCBI Taxonomy" id="2933944"/>
    <lineage>
        <taxon>Bacteria</taxon>
        <taxon>Bacillati</taxon>
        <taxon>Cyanobacteriota</taxon>
        <taxon>Cyanophyceae</taxon>
        <taxon>Leptolyngbyales</taxon>
        <taxon>Trichocoleusaceae</taxon>
        <taxon>Trichocoleus</taxon>
    </lineage>
</organism>